<name>A0A6J4NT27_9BURK</name>
<dbReference type="Pfam" id="PF11925">
    <property type="entry name" value="DUF3443"/>
    <property type="match status" value="1"/>
</dbReference>
<protein>
    <submittedName>
        <fullName evidence="2">Heavy-chain fibroin</fullName>
    </submittedName>
</protein>
<feature type="region of interest" description="Disordered" evidence="1">
    <location>
        <begin position="1"/>
        <end position="28"/>
    </location>
</feature>
<dbReference type="AlphaFoldDB" id="A0A6J4NT27"/>
<dbReference type="EMBL" id="CADCUX010000146">
    <property type="protein sequence ID" value="CAA9395000.1"/>
    <property type="molecule type" value="Genomic_DNA"/>
</dbReference>
<reference evidence="2" key="1">
    <citation type="submission" date="2020-02" db="EMBL/GenBank/DDBJ databases">
        <authorList>
            <person name="Meier V. D."/>
        </authorList>
    </citation>
    <scope>NUCLEOTIDE SEQUENCE</scope>
    <source>
        <strain evidence="2">AVDCRST_MAG51</strain>
    </source>
</reference>
<gene>
    <name evidence="2" type="ORF">AVDCRST_MAG51-560</name>
</gene>
<dbReference type="InterPro" id="IPR021847">
    <property type="entry name" value="DUF3443"/>
</dbReference>
<sequence length="388" mass="38970">MLLSACGGGGDGGSRVTDGTASGERITAPPVPGANVVAVQVDRGIDGSAINAPFVTVTVCQPGTGACHDIDHVLVDTGSSGLRIASSALPAGFALPGVTTGGNPVGQCAQFASGYSWGSVRRADVRMAGETAFNLPIQVVEDPAAPFAAVPGECSATGPSIGAGRGAKGILGVGLFNQDCGPACEVSSAPNVYFACSPGRCSPARLPQESQVANPVAAFPVNNNGVVLVLPPVPREGAAGLTGSLVFGIGTQSNNQLGGATVYTTNSRGFFTTTYKGVNYPASFLDSGSNGLFFDDPDLPRCGDFYCPRQSLSLTATNTSASGVSGTVAFTVEDVTALRPDTAAANLAGNAGLTGSFDWGLPFFFGRAVYVARAGAETPAGPGPYWAY</sequence>
<accession>A0A6J4NT27</accession>
<evidence type="ECO:0000256" key="1">
    <source>
        <dbReference type="SAM" id="MobiDB-lite"/>
    </source>
</evidence>
<feature type="compositionally biased region" description="Gly residues" evidence="1">
    <location>
        <begin position="1"/>
        <end position="13"/>
    </location>
</feature>
<organism evidence="2">
    <name type="scientific">uncultured Ramlibacter sp</name>
    <dbReference type="NCBI Taxonomy" id="260755"/>
    <lineage>
        <taxon>Bacteria</taxon>
        <taxon>Pseudomonadati</taxon>
        <taxon>Pseudomonadota</taxon>
        <taxon>Betaproteobacteria</taxon>
        <taxon>Burkholderiales</taxon>
        <taxon>Comamonadaceae</taxon>
        <taxon>Ramlibacter</taxon>
        <taxon>environmental samples</taxon>
    </lineage>
</organism>
<evidence type="ECO:0000313" key="2">
    <source>
        <dbReference type="EMBL" id="CAA9395000.1"/>
    </source>
</evidence>
<proteinExistence type="predicted"/>